<feature type="region of interest" description="Disordered" evidence="1">
    <location>
        <begin position="48"/>
        <end position="78"/>
    </location>
</feature>
<evidence type="ECO:0000313" key="4">
    <source>
        <dbReference type="Proteomes" id="UP001228581"/>
    </source>
</evidence>
<dbReference type="InterPro" id="IPR013767">
    <property type="entry name" value="PAS_fold"/>
</dbReference>
<name>A0ABT7CH63_9BACT</name>
<keyword evidence="4" id="KW-1185">Reference proteome</keyword>
<evidence type="ECO:0000313" key="3">
    <source>
        <dbReference type="EMBL" id="MDJ1493060.1"/>
    </source>
</evidence>
<feature type="domain" description="PAS fold" evidence="2">
    <location>
        <begin position="112"/>
        <end position="169"/>
    </location>
</feature>
<dbReference type="InterPro" id="IPR035965">
    <property type="entry name" value="PAS-like_dom_sf"/>
</dbReference>
<organism evidence="3 4">
    <name type="scientific">Xanthocytophaga flava</name>
    <dbReference type="NCBI Taxonomy" id="3048013"/>
    <lineage>
        <taxon>Bacteria</taxon>
        <taxon>Pseudomonadati</taxon>
        <taxon>Bacteroidota</taxon>
        <taxon>Cytophagia</taxon>
        <taxon>Cytophagales</taxon>
        <taxon>Rhodocytophagaceae</taxon>
        <taxon>Xanthocytophaga</taxon>
    </lineage>
</organism>
<sequence length="252" mass="28503">MNKDKMIEDKMMYSEYQNELLISQLFDNQPDSVVWFIPVFSGLNGNKQDQPGMLSTSSHADLNSTQNSDPQPKPFPNQTVHQFNISIDSTDSAGVTNILVGNDLRIITDFQVAYCNAAACRILNANREQVLHSSVLETPLMDTVSRSRIFEQCLQVWNSGEHSEFTYHSPLLDRHFNVQRSKVNNGVLSITRDRTELVKAQMEKEQQAELLNNLMAHSPYGAALYESVRDTKGEIVDFRMKIGNAPKLQGLH</sequence>
<protein>
    <submittedName>
        <fullName evidence="3">PAS domain-containing protein</fullName>
    </submittedName>
</protein>
<dbReference type="Pfam" id="PF00989">
    <property type="entry name" value="PAS"/>
    <property type="match status" value="1"/>
</dbReference>
<dbReference type="SUPFAM" id="SSF55785">
    <property type="entry name" value="PYP-like sensor domain (PAS domain)"/>
    <property type="match status" value="1"/>
</dbReference>
<dbReference type="EMBL" id="JASJOT010000004">
    <property type="protein sequence ID" value="MDJ1493060.1"/>
    <property type="molecule type" value="Genomic_DNA"/>
</dbReference>
<gene>
    <name evidence="3" type="ORF">QNI19_08960</name>
</gene>
<reference evidence="3 4" key="1">
    <citation type="submission" date="2023-05" db="EMBL/GenBank/DDBJ databases">
        <authorList>
            <person name="Zhang X."/>
        </authorList>
    </citation>
    <scope>NUCLEOTIDE SEQUENCE [LARGE SCALE GENOMIC DNA]</scope>
    <source>
        <strain evidence="3 4">DM2B3-1</strain>
    </source>
</reference>
<dbReference type="RefSeq" id="WP_313994795.1">
    <property type="nucleotide sequence ID" value="NZ_JASJOR010000031.1"/>
</dbReference>
<evidence type="ECO:0000256" key="1">
    <source>
        <dbReference type="SAM" id="MobiDB-lite"/>
    </source>
</evidence>
<dbReference type="Gene3D" id="3.30.450.20">
    <property type="entry name" value="PAS domain"/>
    <property type="match status" value="1"/>
</dbReference>
<accession>A0ABT7CH63</accession>
<comment type="caution">
    <text evidence="3">The sequence shown here is derived from an EMBL/GenBank/DDBJ whole genome shotgun (WGS) entry which is preliminary data.</text>
</comment>
<proteinExistence type="predicted"/>
<evidence type="ECO:0000259" key="2">
    <source>
        <dbReference type="Pfam" id="PF00989"/>
    </source>
</evidence>
<dbReference type="Proteomes" id="UP001228581">
    <property type="component" value="Unassembled WGS sequence"/>
</dbReference>